<evidence type="ECO:0000256" key="2">
    <source>
        <dbReference type="ARBA" id="ARBA00023015"/>
    </source>
</evidence>
<dbReference type="PANTHER" id="PTHR30537:SF5">
    <property type="entry name" value="HTH-TYPE TRANSCRIPTIONAL ACTIVATOR TTDR-RELATED"/>
    <property type="match status" value="1"/>
</dbReference>
<feature type="region of interest" description="Disordered" evidence="5">
    <location>
        <begin position="296"/>
        <end position="315"/>
    </location>
</feature>
<dbReference type="InterPro" id="IPR058163">
    <property type="entry name" value="LysR-type_TF_proteobact-type"/>
</dbReference>
<evidence type="ECO:0000259" key="6">
    <source>
        <dbReference type="PROSITE" id="PS50931"/>
    </source>
</evidence>
<proteinExistence type="inferred from homology"/>
<dbReference type="EMBL" id="FXYH01000012">
    <property type="protein sequence ID" value="SMX45977.1"/>
    <property type="molecule type" value="Genomic_DNA"/>
</dbReference>
<accession>A0A238KTE0</accession>
<dbReference type="CDD" id="cd08422">
    <property type="entry name" value="PBP2_CrgA_like"/>
    <property type="match status" value="1"/>
</dbReference>
<dbReference type="RefSeq" id="WP_097805639.1">
    <property type="nucleotide sequence ID" value="NZ_FXYH01000012.1"/>
</dbReference>
<dbReference type="Pfam" id="PF00126">
    <property type="entry name" value="HTH_1"/>
    <property type="match status" value="1"/>
</dbReference>
<feature type="compositionally biased region" description="Basic and acidic residues" evidence="5">
    <location>
        <begin position="296"/>
        <end position="305"/>
    </location>
</feature>
<dbReference type="GO" id="GO:0003700">
    <property type="term" value="F:DNA-binding transcription factor activity"/>
    <property type="evidence" value="ECO:0007669"/>
    <property type="project" value="InterPro"/>
</dbReference>
<keyword evidence="2" id="KW-0805">Transcription regulation</keyword>
<dbReference type="InterPro" id="IPR036388">
    <property type="entry name" value="WH-like_DNA-bd_sf"/>
</dbReference>
<keyword evidence="4" id="KW-0804">Transcription</keyword>
<evidence type="ECO:0000256" key="4">
    <source>
        <dbReference type="ARBA" id="ARBA00023163"/>
    </source>
</evidence>
<evidence type="ECO:0000256" key="3">
    <source>
        <dbReference type="ARBA" id="ARBA00023125"/>
    </source>
</evidence>
<evidence type="ECO:0000313" key="8">
    <source>
        <dbReference type="Proteomes" id="UP000220836"/>
    </source>
</evidence>
<dbReference type="Gene3D" id="1.10.10.10">
    <property type="entry name" value="Winged helix-like DNA-binding domain superfamily/Winged helix DNA-binding domain"/>
    <property type="match status" value="1"/>
</dbReference>
<dbReference type="Pfam" id="PF03466">
    <property type="entry name" value="LysR_substrate"/>
    <property type="match status" value="1"/>
</dbReference>
<dbReference type="InterPro" id="IPR000847">
    <property type="entry name" value="LysR_HTH_N"/>
</dbReference>
<evidence type="ECO:0000256" key="1">
    <source>
        <dbReference type="ARBA" id="ARBA00009437"/>
    </source>
</evidence>
<reference evidence="7 8" key="1">
    <citation type="submission" date="2017-05" db="EMBL/GenBank/DDBJ databases">
        <authorList>
            <person name="Song R."/>
            <person name="Chenine A.L."/>
            <person name="Ruprecht R.M."/>
        </authorList>
    </citation>
    <scope>NUCLEOTIDE SEQUENCE [LARGE SCALE GENOMIC DNA]</scope>
    <source>
        <strain evidence="7 8">CECT 8663</strain>
    </source>
</reference>
<evidence type="ECO:0000256" key="5">
    <source>
        <dbReference type="SAM" id="MobiDB-lite"/>
    </source>
</evidence>
<dbReference type="InterPro" id="IPR036390">
    <property type="entry name" value="WH_DNA-bd_sf"/>
</dbReference>
<feature type="compositionally biased region" description="Basic residues" evidence="5">
    <location>
        <begin position="306"/>
        <end position="315"/>
    </location>
</feature>
<dbReference type="FunFam" id="1.10.10.10:FF:000001">
    <property type="entry name" value="LysR family transcriptional regulator"/>
    <property type="match status" value="1"/>
</dbReference>
<feature type="domain" description="HTH lysR-type" evidence="6">
    <location>
        <begin position="1"/>
        <end position="58"/>
    </location>
</feature>
<dbReference type="SUPFAM" id="SSF46785">
    <property type="entry name" value="Winged helix' DNA-binding domain"/>
    <property type="match status" value="1"/>
</dbReference>
<organism evidence="7 8">
    <name type="scientific">Pelagimonas varians</name>
    <dbReference type="NCBI Taxonomy" id="696760"/>
    <lineage>
        <taxon>Bacteria</taxon>
        <taxon>Pseudomonadati</taxon>
        <taxon>Pseudomonadota</taxon>
        <taxon>Alphaproteobacteria</taxon>
        <taxon>Rhodobacterales</taxon>
        <taxon>Roseobacteraceae</taxon>
        <taxon>Pelagimonas</taxon>
    </lineage>
</organism>
<dbReference type="PROSITE" id="PS50931">
    <property type="entry name" value="HTH_LYSR"/>
    <property type="match status" value="1"/>
</dbReference>
<keyword evidence="8" id="KW-1185">Reference proteome</keyword>
<dbReference type="OrthoDB" id="9813056at2"/>
<dbReference type="InterPro" id="IPR005119">
    <property type="entry name" value="LysR_subst-bd"/>
</dbReference>
<sequence>MLLDNLRLFLTIAEKGSLVGAARETGLSSTTVSERLAALETHYGVVLFNRTTRSISLTEEGRLLVDGAKSVLNEVSDLDTLIRLGADTLSGPIRISAPIDLGRSIVADLIGEFTAQNPAVTIELSLSDGYVDLVGQGFDLAIRFGSITDTSLRVRSLGSYQRLICASPDYLDMHGVPQTPEDLKRHNCLVMRFGGTLDNVWEFGSKVDRLRIPVKGNRIVNDGSLICSWALAGHGIVLKSELDVGEDVRSGRLVSLLEDYLPHPNPLQMMFPPARAQPRRVVALATLLHQEISARRKADGRTELGKKRKRAQRSP</sequence>
<gene>
    <name evidence="7" type="primary">dmlR_8</name>
    <name evidence="7" type="ORF">PEV8663_03161</name>
</gene>
<dbReference type="Proteomes" id="UP000220836">
    <property type="component" value="Unassembled WGS sequence"/>
</dbReference>
<dbReference type="FunFam" id="3.40.190.290:FF:000001">
    <property type="entry name" value="Transcriptional regulator, LysR family"/>
    <property type="match status" value="1"/>
</dbReference>
<dbReference type="Gene3D" id="3.40.190.290">
    <property type="match status" value="1"/>
</dbReference>
<evidence type="ECO:0000313" key="7">
    <source>
        <dbReference type="EMBL" id="SMX45977.1"/>
    </source>
</evidence>
<dbReference type="GO" id="GO:0003677">
    <property type="term" value="F:DNA binding"/>
    <property type="evidence" value="ECO:0007669"/>
    <property type="project" value="UniProtKB-KW"/>
</dbReference>
<dbReference type="PANTHER" id="PTHR30537">
    <property type="entry name" value="HTH-TYPE TRANSCRIPTIONAL REGULATOR"/>
    <property type="match status" value="1"/>
</dbReference>
<keyword evidence="3" id="KW-0238">DNA-binding</keyword>
<dbReference type="AlphaFoldDB" id="A0A238KTE0"/>
<dbReference type="SUPFAM" id="SSF53850">
    <property type="entry name" value="Periplasmic binding protein-like II"/>
    <property type="match status" value="1"/>
</dbReference>
<comment type="similarity">
    <text evidence="1">Belongs to the LysR transcriptional regulatory family.</text>
</comment>
<protein>
    <submittedName>
        <fullName evidence="7">HTH-type transcriptional regulator DmlR</fullName>
    </submittedName>
</protein>
<name>A0A238KTE0_9RHOB</name>